<sequence>MPLGNVAKTIGTSFGPALDAIEQEYSRRGKLQQQEQQKTTQQNGDIYVPKIPHALPISRMAKDNAFLRDVLIYDEKKKVKPRLSWYDPYDKTWVPNNWFQDGLAADMKYYFGGANTSEASDAAVNGRT</sequence>
<dbReference type="GeneID" id="19013550"/>
<accession>K8FIH7</accession>
<dbReference type="Proteomes" id="UP000198341">
    <property type="component" value="Chromosome 9"/>
</dbReference>
<protein>
    <submittedName>
        <fullName evidence="2">Uncharacterized protein</fullName>
    </submittedName>
</protein>
<keyword evidence="3" id="KW-1185">Reference proteome</keyword>
<reference evidence="2 3" key="1">
    <citation type="submission" date="2011-10" db="EMBL/GenBank/DDBJ databases">
        <authorList>
            <person name="Genoscope - CEA"/>
        </authorList>
    </citation>
    <scope>NUCLEOTIDE SEQUENCE [LARGE SCALE GENOMIC DNA]</scope>
    <source>
        <strain evidence="2 3">RCC 1105</strain>
    </source>
</reference>
<dbReference type="eggNOG" id="ENOG502T2JY">
    <property type="taxonomic scope" value="Eukaryota"/>
</dbReference>
<dbReference type="OrthoDB" id="513668at2759"/>
<proteinExistence type="predicted"/>
<dbReference type="EMBL" id="FO082270">
    <property type="protein sequence ID" value="CCO66869.1"/>
    <property type="molecule type" value="Genomic_DNA"/>
</dbReference>
<evidence type="ECO:0000256" key="1">
    <source>
        <dbReference type="SAM" id="MobiDB-lite"/>
    </source>
</evidence>
<gene>
    <name evidence="2" type="ORF">Bathy09g00430</name>
</gene>
<feature type="compositionally biased region" description="Low complexity" evidence="1">
    <location>
        <begin position="32"/>
        <end position="42"/>
    </location>
</feature>
<name>K8FIH7_9CHLO</name>
<feature type="region of interest" description="Disordered" evidence="1">
    <location>
        <begin position="25"/>
        <end position="45"/>
    </location>
</feature>
<dbReference type="RefSeq" id="XP_007511309.1">
    <property type="nucleotide sequence ID" value="XM_007511247.1"/>
</dbReference>
<evidence type="ECO:0000313" key="2">
    <source>
        <dbReference type="EMBL" id="CCO66869.1"/>
    </source>
</evidence>
<organism evidence="2 3">
    <name type="scientific">Bathycoccus prasinos</name>
    <dbReference type="NCBI Taxonomy" id="41875"/>
    <lineage>
        <taxon>Eukaryota</taxon>
        <taxon>Viridiplantae</taxon>
        <taxon>Chlorophyta</taxon>
        <taxon>Mamiellophyceae</taxon>
        <taxon>Mamiellales</taxon>
        <taxon>Bathycoccaceae</taxon>
        <taxon>Bathycoccus</taxon>
    </lineage>
</organism>
<evidence type="ECO:0000313" key="3">
    <source>
        <dbReference type="Proteomes" id="UP000198341"/>
    </source>
</evidence>
<dbReference type="AlphaFoldDB" id="K8FIH7"/>
<dbReference type="KEGG" id="bpg:Bathy09g00430"/>